<keyword evidence="3 6" id="KW-1133">Transmembrane helix</keyword>
<dbReference type="PANTHER" id="PTHR36985:SF1">
    <property type="entry name" value="TRANSLOCATION AND ASSEMBLY MODULE SUBUNIT TAMB"/>
    <property type="match status" value="1"/>
</dbReference>
<dbReference type="OrthoDB" id="5288149at2"/>
<protein>
    <submittedName>
        <fullName evidence="8">Translocation/assembly module TamB</fullName>
    </submittedName>
</protein>
<gene>
    <name evidence="8" type="ORF">D3H34_04715</name>
</gene>
<feature type="transmembrane region" description="Helical" evidence="6">
    <location>
        <begin position="28"/>
        <end position="51"/>
    </location>
</feature>
<evidence type="ECO:0000259" key="7">
    <source>
        <dbReference type="Pfam" id="PF04357"/>
    </source>
</evidence>
<feature type="region of interest" description="Disordered" evidence="5">
    <location>
        <begin position="988"/>
        <end position="1034"/>
    </location>
</feature>
<dbReference type="EMBL" id="QXMN01000003">
    <property type="protein sequence ID" value="RIX84028.1"/>
    <property type="molecule type" value="Genomic_DNA"/>
</dbReference>
<evidence type="ECO:0000313" key="8">
    <source>
        <dbReference type="EMBL" id="RIX84028.1"/>
    </source>
</evidence>
<accession>A0A9X8D7Z1</accession>
<name>A0A9X8D7Z1_9BURK</name>
<keyword evidence="4 6" id="KW-0472">Membrane</keyword>
<feature type="domain" description="Translocation and assembly module TamB C-terminal" evidence="7">
    <location>
        <begin position="1008"/>
        <end position="1371"/>
    </location>
</feature>
<proteinExistence type="predicted"/>
<dbReference type="InterPro" id="IPR007452">
    <property type="entry name" value="TamB_C"/>
</dbReference>
<dbReference type="PANTHER" id="PTHR36985">
    <property type="entry name" value="TRANSLOCATION AND ASSEMBLY MODULE SUBUNIT TAMB"/>
    <property type="match status" value="1"/>
</dbReference>
<evidence type="ECO:0000256" key="2">
    <source>
        <dbReference type="ARBA" id="ARBA00022692"/>
    </source>
</evidence>
<keyword evidence="9" id="KW-1185">Reference proteome</keyword>
<dbReference type="GO" id="GO:0097347">
    <property type="term" value="C:TAM protein secretion complex"/>
    <property type="evidence" value="ECO:0007669"/>
    <property type="project" value="TreeGrafter"/>
</dbReference>
<evidence type="ECO:0000256" key="4">
    <source>
        <dbReference type="ARBA" id="ARBA00023136"/>
    </source>
</evidence>
<organism evidence="8 9">
    <name type="scientific">Acidovorax cavernicola</name>
    <dbReference type="NCBI Taxonomy" id="1675792"/>
    <lineage>
        <taxon>Bacteria</taxon>
        <taxon>Pseudomonadati</taxon>
        <taxon>Pseudomonadota</taxon>
        <taxon>Betaproteobacteria</taxon>
        <taxon>Burkholderiales</taxon>
        <taxon>Comamonadaceae</taxon>
        <taxon>Acidovorax</taxon>
    </lineage>
</organism>
<feature type="compositionally biased region" description="Polar residues" evidence="5">
    <location>
        <begin position="818"/>
        <end position="835"/>
    </location>
</feature>
<dbReference type="GO" id="GO:0009306">
    <property type="term" value="P:protein secretion"/>
    <property type="evidence" value="ECO:0007669"/>
    <property type="project" value="InterPro"/>
</dbReference>
<evidence type="ECO:0000256" key="6">
    <source>
        <dbReference type="SAM" id="Phobius"/>
    </source>
</evidence>
<dbReference type="RefSeq" id="WP_119552291.1">
    <property type="nucleotide sequence ID" value="NZ_QXMN01000003.1"/>
</dbReference>
<feature type="region of interest" description="Disordered" evidence="5">
    <location>
        <begin position="818"/>
        <end position="839"/>
    </location>
</feature>
<reference evidence="8 9" key="1">
    <citation type="submission" date="2018-09" db="EMBL/GenBank/DDBJ databases">
        <title>Acidovorax cavernicola nov. sp. isolated from Gruta de las Maravillas (Aracena, Spain).</title>
        <authorList>
            <person name="Jurado V."/>
            <person name="Gutierrez-Patricio S."/>
            <person name="Gonzalez-Pimentel J.L."/>
            <person name="Miller A.Z."/>
            <person name="Laiz L."/>
            <person name="Saiz-Jimenez C."/>
        </authorList>
    </citation>
    <scope>NUCLEOTIDE SEQUENCE [LARGE SCALE GENOMIC DNA]</scope>
    <source>
        <strain evidence="8 9">1011MAR4D40.2</strain>
    </source>
</reference>
<evidence type="ECO:0000256" key="5">
    <source>
        <dbReference type="SAM" id="MobiDB-lite"/>
    </source>
</evidence>
<dbReference type="Proteomes" id="UP000265619">
    <property type="component" value="Unassembled WGS sequence"/>
</dbReference>
<evidence type="ECO:0000256" key="3">
    <source>
        <dbReference type="ARBA" id="ARBA00022989"/>
    </source>
</evidence>
<comment type="subcellular location">
    <subcellularLocation>
        <location evidence="1">Membrane</location>
        <topology evidence="1">Single-pass membrane protein</topology>
    </subcellularLocation>
</comment>
<dbReference type="Pfam" id="PF04357">
    <property type="entry name" value="TamB"/>
    <property type="match status" value="1"/>
</dbReference>
<evidence type="ECO:0000256" key="1">
    <source>
        <dbReference type="ARBA" id="ARBA00004167"/>
    </source>
</evidence>
<evidence type="ECO:0000313" key="9">
    <source>
        <dbReference type="Proteomes" id="UP000265619"/>
    </source>
</evidence>
<dbReference type="GO" id="GO:0005886">
    <property type="term" value="C:plasma membrane"/>
    <property type="evidence" value="ECO:0007669"/>
    <property type="project" value="InterPro"/>
</dbReference>
<comment type="caution">
    <text evidence="8">The sequence shown here is derived from an EMBL/GenBank/DDBJ whole genome shotgun (WGS) entry which is preliminary data.</text>
</comment>
<sequence>MPTTPTAAPTSASPGPRPRSFTRRALRALGWTLAGLLLAVLLLAVGAWWWLGSNTSLAFALAQAAQRLPAGQTLESRDVTGSLRTGGRIGWLKWQSDSLAVEVNDATLGWQLAPLLQRKVQLGEIHAARVSVERRGPPSDTPTEPLTQLALPVEVAEVPFRIDELRWAGPPALQATGLAGRYSYLGAQHALDIEGVDIADGHYSARVRLQGPAPMALDATLDGRVKAPLAEDRHIEVQAKASVKGTLAGPEARLQVAADLQPTEPDAEAPMEAQLRAQIAPWLPQPVIEAKADLRNVDAASLWPGAPKTRLTGTVELAPDAATGPAAWKASADIRNAVAGPWDEQKLPVEQVEAQVGFDGTTWTVPEATVRAGGGRIDAEGSWSPAPSPWQVRATVRGVRPGALYSELSGAPVGGTISARQAEDSDTLAFDVALRSEGNGGAGSKALPGFGLDRALAQGQWKDQVLDLRTLRVEAMRASLDGKLQVRVADQAASGKLDLSLPGGSAQLDGRIAPATGGGDIKARIDDADALQRWVQGLPGLSGVLANASAKGSARLDASWQGGWQTIQRRIENPGAPAVRGSAEPSLKAVLAVPRLDLNLPAAQSGGTATSVQLRELQADLAGSIAQATLTLKGEATTGTQKLALDTRASGGLAGANQWRATLASLRLQAQDTTTARPGQGPWVLTLGREVTATVRAADNRLDVEASAADATLRGPVPGTVRIDWQPLRFNQSGAAPNRVFRLQSKGQMQGLPMAWAGAFGANATLSELGISGDLLFNGDWDIDAGDTLRAKARLARQSGDIRVQAGEAALVTRITSTGTGTASERTMSSASGKNDVNGIDATATPAGLRRAELQLDAQGDAVRATLAWDSERAGRLDAELGTRMQQRSGGWQWAPDAPLNGTLRAALPNLGVWSMLAPPGWRIAGTLDANATLSGNRTAPRWNGTLGADQLALRAPVEGLDLRDGRLRASLTGDRLEISEFTLKGGAGSNARIGGQSGNRSTAASEARTDGGSLTARGDVSWGGGTGGGTPPPIRMALQAELRALRVLVRTDRQVSLSGNLQARLDNGQFNVRGKLRTDRAVIILPDETAPSLGSDVVVRSAAKDKAAAEAAQRESAKAEAQAAKAAKPQTAKPPDIVVTFDLGDDFAVQGRGITTRLEGELEIRSTRLDAPPRITGEVKTVKGQYRAYGQQLDVETGIARFNGPFDNPALDILAIRPNISQRAGVQITGSAQSPRVKLYAEPALSDAETLSWVILGRASATSGGESALLQQAALSLLGKIGGTSSGGSLASRFGLDELGFKGPGNGGDLRESAVTLGKRLSKDFYITYERSIGGTFGTLFIFYDLTKRLTLRGQAGQTSGLDLIYTVKYD</sequence>
<keyword evidence="2 6" id="KW-0812">Transmembrane</keyword>